<dbReference type="AlphaFoldDB" id="A0A7U4DNU0"/>
<name>A0A7U4DNU0_DESPD</name>
<reference evidence="1 2" key="1">
    <citation type="journal article" date="2011" name="Stand. Genomic Sci.">
        <title>Complete genome sequence of Desulfobulbus propionicus type strain (1pr3).</title>
        <authorList>
            <person name="Pagani I."/>
            <person name="Lapidus A."/>
            <person name="Nolan M."/>
            <person name="Lucas S."/>
            <person name="Hammon N."/>
            <person name="Deshpande S."/>
            <person name="Cheng J.F."/>
            <person name="Chertkov O."/>
            <person name="Davenport K."/>
            <person name="Tapia R."/>
            <person name="Han C."/>
            <person name="Goodwin L."/>
            <person name="Pitluck S."/>
            <person name="Liolios K."/>
            <person name="Mavromatis K."/>
            <person name="Ivanova N."/>
            <person name="Mikhailova N."/>
            <person name="Pati A."/>
            <person name="Chen A."/>
            <person name="Palaniappan K."/>
            <person name="Land M."/>
            <person name="Hauser L."/>
            <person name="Chang Y.J."/>
            <person name="Jeffries C.D."/>
            <person name="Detter J.C."/>
            <person name="Brambilla E."/>
            <person name="Kannan K.P."/>
            <person name="Djao O.D."/>
            <person name="Rohde M."/>
            <person name="Pukall R."/>
            <person name="Spring S."/>
            <person name="Goker M."/>
            <person name="Sikorski J."/>
            <person name="Woyke T."/>
            <person name="Bristow J."/>
            <person name="Eisen J.A."/>
            <person name="Markowitz V."/>
            <person name="Hugenholtz P."/>
            <person name="Kyrpides N.C."/>
            <person name="Klenk H.P."/>
        </authorList>
    </citation>
    <scope>NUCLEOTIDE SEQUENCE [LARGE SCALE GENOMIC DNA]</scope>
    <source>
        <strain evidence="2">ATCC 33891 / DSM 2032 / 1pr3</strain>
    </source>
</reference>
<gene>
    <name evidence="1" type="ordered locus">Despr_1179</name>
</gene>
<evidence type="ECO:0000313" key="1">
    <source>
        <dbReference type="EMBL" id="ADW17349.1"/>
    </source>
</evidence>
<protein>
    <submittedName>
        <fullName evidence="1">Phosphonate ABC transporter, periplasmic phosphonate-binding protein</fullName>
    </submittedName>
</protein>
<dbReference type="Gene3D" id="3.40.190.10">
    <property type="entry name" value="Periplasmic binding protein-like II"/>
    <property type="match status" value="2"/>
</dbReference>
<keyword evidence="2" id="KW-1185">Reference proteome</keyword>
<proteinExistence type="predicted"/>
<sequence>MACRNLLHFLRSRVCNHPAKVRRRLAAASLLFAIVLAALCPTLAAETKSLRFAPLPMENREAMVVQFRPMVAFLQKQLGVTIEFDFSEDYAQILKKFKAGTIDLAYLGPLPYVELRAQAPQAEPLVHFNEASGQPMYTCALISLADTPLPLDNLTHRRIALTQPLSTCGYLAVNGLLRQHGGSLENNSYRYLDKHDAVALAVVRGEFDAGGVKTAIGRKYAHLGIAILAETPPFPAFALIANRATLPAQTMEALRTALTQLDPNGADKEMLASWGESLRFGAVAASDRDFDPVRLYKGNLHIPTSSKQ</sequence>
<dbReference type="RefSeq" id="WP_015723891.1">
    <property type="nucleotide sequence ID" value="NC_014972.1"/>
</dbReference>
<dbReference type="PANTHER" id="PTHR35841">
    <property type="entry name" value="PHOSPHONATES-BINDING PERIPLASMIC PROTEIN"/>
    <property type="match status" value="1"/>
</dbReference>
<dbReference type="PANTHER" id="PTHR35841:SF1">
    <property type="entry name" value="PHOSPHONATES-BINDING PERIPLASMIC PROTEIN"/>
    <property type="match status" value="1"/>
</dbReference>
<dbReference type="Pfam" id="PF12974">
    <property type="entry name" value="Phosphonate-bd"/>
    <property type="match status" value="1"/>
</dbReference>
<dbReference type="KEGG" id="dpr:Despr_1179"/>
<organism evidence="1 2">
    <name type="scientific">Desulfobulbus propionicus (strain ATCC 33891 / DSM 2032 / VKM B-1956 / 1pr3)</name>
    <dbReference type="NCBI Taxonomy" id="577650"/>
    <lineage>
        <taxon>Bacteria</taxon>
        <taxon>Pseudomonadati</taxon>
        <taxon>Thermodesulfobacteriota</taxon>
        <taxon>Desulfobulbia</taxon>
        <taxon>Desulfobulbales</taxon>
        <taxon>Desulfobulbaceae</taxon>
        <taxon>Desulfobulbus</taxon>
    </lineage>
</organism>
<evidence type="ECO:0000313" key="2">
    <source>
        <dbReference type="Proteomes" id="UP000006365"/>
    </source>
</evidence>
<dbReference type="SUPFAM" id="SSF53850">
    <property type="entry name" value="Periplasmic binding protein-like II"/>
    <property type="match status" value="1"/>
</dbReference>
<accession>A0A7U4DNU0</accession>
<dbReference type="EMBL" id="CP002364">
    <property type="protein sequence ID" value="ADW17349.1"/>
    <property type="molecule type" value="Genomic_DNA"/>
</dbReference>
<dbReference type="Proteomes" id="UP000006365">
    <property type="component" value="Chromosome"/>
</dbReference>